<dbReference type="VEuPathDB" id="VectorBase:AMIN001374"/>
<keyword evidence="5" id="KW-0418">Kinase</keyword>
<dbReference type="SMART" id="SM00220">
    <property type="entry name" value="S_TKc"/>
    <property type="match status" value="1"/>
</dbReference>
<dbReference type="GO" id="GO:0004674">
    <property type="term" value="F:protein serine/threonine kinase activity"/>
    <property type="evidence" value="ECO:0007669"/>
    <property type="project" value="UniProtKB-KW"/>
</dbReference>
<dbReference type="FunFam" id="1.10.510.10:FF:000658">
    <property type="entry name" value="Protein CBG12184"/>
    <property type="match status" value="1"/>
</dbReference>
<evidence type="ECO:0000256" key="2">
    <source>
        <dbReference type="ARBA" id="ARBA00022527"/>
    </source>
</evidence>
<sequence>MVEAQTCLDQALLEAKHRTSDPARTLAKSGYIVEEIIGQGAYALVKKAYWSKVDTTVAIKIISKATAAASFLQKCVPRELEVTRKLKHKNIILFHEIIETNMRIYIIMQYAEKGSLLHLIRRSRKLSEPRVRRYYRELLEGIRYIHSCGYAHRDIKLENIVLDANDQVKLIDFGFACRLHEGNDCDSIAEPHLSETFCGSHAYASPEILQFQPYDPIPADIWASGVVIYSLLFGQLPFTNNRNVRIIQQIIAQGVQFPSDVAVTNEVKALLKQIFVPVAQRLTAVQISKAAWFYIQLPEE</sequence>
<keyword evidence="6 7" id="KW-0067">ATP-binding</keyword>
<dbReference type="GO" id="GO:0035556">
    <property type="term" value="P:intracellular signal transduction"/>
    <property type="evidence" value="ECO:0007669"/>
    <property type="project" value="TreeGrafter"/>
</dbReference>
<evidence type="ECO:0000259" key="9">
    <source>
        <dbReference type="PROSITE" id="PS50011"/>
    </source>
</evidence>
<evidence type="ECO:0000256" key="3">
    <source>
        <dbReference type="ARBA" id="ARBA00022679"/>
    </source>
</evidence>
<evidence type="ECO:0000256" key="4">
    <source>
        <dbReference type="ARBA" id="ARBA00022741"/>
    </source>
</evidence>
<evidence type="ECO:0000256" key="1">
    <source>
        <dbReference type="ARBA" id="ARBA00011738"/>
    </source>
</evidence>
<dbReference type="GO" id="GO:0005737">
    <property type="term" value="C:cytoplasm"/>
    <property type="evidence" value="ECO:0007669"/>
    <property type="project" value="TreeGrafter"/>
</dbReference>
<protein>
    <recommendedName>
        <fullName evidence="9">Protein kinase domain-containing protein</fullName>
    </recommendedName>
</protein>
<keyword evidence="11" id="KW-1185">Reference proteome</keyword>
<accession>A0A182VTI3</accession>
<dbReference type="GO" id="GO:0005524">
    <property type="term" value="F:ATP binding"/>
    <property type="evidence" value="ECO:0007669"/>
    <property type="project" value="UniProtKB-UniRule"/>
</dbReference>
<dbReference type="PANTHER" id="PTHR24346">
    <property type="entry name" value="MAP/MICROTUBULE AFFINITY-REGULATING KINASE"/>
    <property type="match status" value="1"/>
</dbReference>
<name>A0A182VTI3_9DIPT</name>
<dbReference type="FunFam" id="3.30.200.20:FF:000042">
    <property type="entry name" value="Aurora kinase A"/>
    <property type="match status" value="1"/>
</dbReference>
<dbReference type="InterPro" id="IPR000719">
    <property type="entry name" value="Prot_kinase_dom"/>
</dbReference>
<proteinExistence type="inferred from homology"/>
<evidence type="ECO:0000256" key="5">
    <source>
        <dbReference type="ARBA" id="ARBA00022777"/>
    </source>
</evidence>
<dbReference type="InterPro" id="IPR008271">
    <property type="entry name" value="Ser/Thr_kinase_AS"/>
</dbReference>
<dbReference type="PANTHER" id="PTHR24346:SF30">
    <property type="entry name" value="MATERNAL EMBRYONIC LEUCINE ZIPPER KINASE"/>
    <property type="match status" value="1"/>
</dbReference>
<evidence type="ECO:0000256" key="8">
    <source>
        <dbReference type="RuleBase" id="RU000304"/>
    </source>
</evidence>
<feature type="binding site" evidence="7">
    <location>
        <position position="60"/>
    </location>
    <ligand>
        <name>ATP</name>
        <dbReference type="ChEBI" id="CHEBI:30616"/>
    </ligand>
</feature>
<comment type="similarity">
    <text evidence="8">Belongs to the protein kinase superfamily.</text>
</comment>
<reference evidence="10" key="2">
    <citation type="submission" date="2020-05" db="UniProtKB">
        <authorList>
            <consortium name="EnsemblMetazoa"/>
        </authorList>
    </citation>
    <scope>IDENTIFICATION</scope>
    <source>
        <strain evidence="10">MINIMUS1</strain>
    </source>
</reference>
<dbReference type="STRING" id="112268.A0A182VTI3"/>
<dbReference type="PIRSF" id="PIRSF000654">
    <property type="entry name" value="Integrin-linked_kinase"/>
    <property type="match status" value="1"/>
</dbReference>
<feature type="domain" description="Protein kinase" evidence="9">
    <location>
        <begin position="31"/>
        <end position="293"/>
    </location>
</feature>
<dbReference type="InterPro" id="IPR011009">
    <property type="entry name" value="Kinase-like_dom_sf"/>
</dbReference>
<evidence type="ECO:0000313" key="11">
    <source>
        <dbReference type="Proteomes" id="UP000075920"/>
    </source>
</evidence>
<dbReference type="InterPro" id="IPR017441">
    <property type="entry name" value="Protein_kinase_ATP_BS"/>
</dbReference>
<keyword evidence="2 8" id="KW-0723">Serine/threonine-protein kinase</keyword>
<evidence type="ECO:0000256" key="6">
    <source>
        <dbReference type="ARBA" id="ARBA00022840"/>
    </source>
</evidence>
<dbReference type="SUPFAM" id="SSF56112">
    <property type="entry name" value="Protein kinase-like (PK-like)"/>
    <property type="match status" value="1"/>
</dbReference>
<dbReference type="PROSITE" id="PS50011">
    <property type="entry name" value="PROTEIN_KINASE_DOM"/>
    <property type="match status" value="1"/>
</dbReference>
<dbReference type="AlphaFoldDB" id="A0A182VTI3"/>
<dbReference type="EnsemblMetazoa" id="AMIN001374-RA">
    <property type="protein sequence ID" value="AMIN001374-PA"/>
    <property type="gene ID" value="AMIN001374"/>
</dbReference>
<comment type="subunit">
    <text evidence="1">Homodimer.</text>
</comment>
<dbReference type="PROSITE" id="PS00107">
    <property type="entry name" value="PROTEIN_KINASE_ATP"/>
    <property type="match status" value="1"/>
</dbReference>
<keyword evidence="3" id="KW-0808">Transferase</keyword>
<organism evidence="10 11">
    <name type="scientific">Anopheles minimus</name>
    <dbReference type="NCBI Taxonomy" id="112268"/>
    <lineage>
        <taxon>Eukaryota</taxon>
        <taxon>Metazoa</taxon>
        <taxon>Ecdysozoa</taxon>
        <taxon>Arthropoda</taxon>
        <taxon>Hexapoda</taxon>
        <taxon>Insecta</taxon>
        <taxon>Pterygota</taxon>
        <taxon>Neoptera</taxon>
        <taxon>Endopterygota</taxon>
        <taxon>Diptera</taxon>
        <taxon>Nematocera</taxon>
        <taxon>Culicoidea</taxon>
        <taxon>Culicidae</taxon>
        <taxon>Anophelinae</taxon>
        <taxon>Anopheles</taxon>
    </lineage>
</organism>
<evidence type="ECO:0000313" key="10">
    <source>
        <dbReference type="EnsemblMetazoa" id="AMIN001374-PA"/>
    </source>
</evidence>
<reference evidence="11" key="1">
    <citation type="submission" date="2013-03" db="EMBL/GenBank/DDBJ databases">
        <title>The Genome Sequence of Anopheles minimus MINIMUS1.</title>
        <authorList>
            <consortium name="The Broad Institute Genomics Platform"/>
            <person name="Neafsey D.E."/>
            <person name="Walton C."/>
            <person name="Walker B."/>
            <person name="Young S.K."/>
            <person name="Zeng Q."/>
            <person name="Gargeya S."/>
            <person name="Fitzgerald M."/>
            <person name="Haas B."/>
            <person name="Abouelleil A."/>
            <person name="Allen A.W."/>
            <person name="Alvarado L."/>
            <person name="Arachchi H.M."/>
            <person name="Berlin A.M."/>
            <person name="Chapman S.B."/>
            <person name="Gainer-Dewar J."/>
            <person name="Goldberg J."/>
            <person name="Griggs A."/>
            <person name="Gujja S."/>
            <person name="Hansen M."/>
            <person name="Howarth C."/>
            <person name="Imamovic A."/>
            <person name="Ireland A."/>
            <person name="Larimer J."/>
            <person name="McCowan C."/>
            <person name="Murphy C."/>
            <person name="Pearson M."/>
            <person name="Poon T.W."/>
            <person name="Priest M."/>
            <person name="Roberts A."/>
            <person name="Saif S."/>
            <person name="Shea T."/>
            <person name="Sisk P."/>
            <person name="Sykes S."/>
            <person name="Wortman J."/>
            <person name="Nusbaum C."/>
            <person name="Birren B."/>
        </authorList>
    </citation>
    <scope>NUCLEOTIDE SEQUENCE [LARGE SCALE GENOMIC DNA]</scope>
    <source>
        <strain evidence="11">MINIMUS1</strain>
    </source>
</reference>
<evidence type="ECO:0000256" key="7">
    <source>
        <dbReference type="PROSITE-ProRule" id="PRU10141"/>
    </source>
</evidence>
<dbReference type="Pfam" id="PF00069">
    <property type="entry name" value="Pkinase"/>
    <property type="match status" value="1"/>
</dbReference>
<keyword evidence="4 7" id="KW-0547">Nucleotide-binding</keyword>
<dbReference type="Proteomes" id="UP000075920">
    <property type="component" value="Unassembled WGS sequence"/>
</dbReference>
<dbReference type="Gene3D" id="1.10.510.10">
    <property type="entry name" value="Transferase(Phosphotransferase) domain 1"/>
    <property type="match status" value="1"/>
</dbReference>
<dbReference type="PROSITE" id="PS00108">
    <property type="entry name" value="PROTEIN_KINASE_ST"/>
    <property type="match status" value="1"/>
</dbReference>